<gene>
    <name evidence="5" type="ORF">CPY51_10720</name>
</gene>
<dbReference type="GO" id="GO:0009311">
    <property type="term" value="P:oligosaccharide metabolic process"/>
    <property type="evidence" value="ECO:0007669"/>
    <property type="project" value="InterPro"/>
</dbReference>
<protein>
    <submittedName>
        <fullName evidence="5">Glycoside hydrolase family 37</fullName>
    </submittedName>
</protein>
<dbReference type="InterPro" id="IPR054491">
    <property type="entry name" value="MGH1-like_GH"/>
</dbReference>
<keyword evidence="3" id="KW-0326">Glycosidase</keyword>
<dbReference type="GO" id="GO:0004573">
    <property type="term" value="F:Glc3Man9GlcNAc2 oligosaccharide glucosidase activity"/>
    <property type="evidence" value="ECO:0007669"/>
    <property type="project" value="InterPro"/>
</dbReference>
<evidence type="ECO:0000256" key="1">
    <source>
        <dbReference type="ARBA" id="ARBA00010833"/>
    </source>
</evidence>
<dbReference type="AlphaFoldDB" id="A0A2W4CW53"/>
<proteinExistence type="inferred from homology"/>
<keyword evidence="2 5" id="KW-0378">Hydrolase</keyword>
<comment type="similarity">
    <text evidence="1">Belongs to the glycosyl hydrolase 63 family.</text>
</comment>
<dbReference type="RefSeq" id="WP_111160236.1">
    <property type="nucleotide sequence ID" value="NZ_PCDP01000033.1"/>
</dbReference>
<evidence type="ECO:0000313" key="6">
    <source>
        <dbReference type="Proteomes" id="UP000248925"/>
    </source>
</evidence>
<reference evidence="5 6" key="1">
    <citation type="journal article" date="2018" name="Sci. Rep.">
        <title>Rhizobium tumorigenes sp. nov., a novel plant tumorigenic bacterium isolated from cane gall tumors on thornless blackberry.</title>
        <authorList>
            <person name="Kuzmanovi N."/>
            <person name="Smalla K."/>
            <person name="Gronow S."/>
            <person name="PuBawska J."/>
        </authorList>
    </citation>
    <scope>NUCLEOTIDE SEQUENCE [LARGE SCALE GENOMIC DNA]</scope>
    <source>
        <strain evidence="5 6">CCBAU 85046</strain>
    </source>
</reference>
<dbReference type="InterPro" id="IPR008928">
    <property type="entry name" value="6-hairpin_glycosidase_sf"/>
</dbReference>
<dbReference type="Gene3D" id="1.50.10.10">
    <property type="match status" value="1"/>
</dbReference>
<name>A0A2W4CW53_9HYPH</name>
<dbReference type="OrthoDB" id="9781878at2"/>
<keyword evidence="6" id="KW-1185">Reference proteome</keyword>
<dbReference type="Pfam" id="PF22422">
    <property type="entry name" value="MGH1-like_GH"/>
    <property type="match status" value="1"/>
</dbReference>
<dbReference type="PANTHER" id="PTHR10412:SF11">
    <property type="entry name" value="MANNOSYL-OLIGOSACCHARIDE GLUCOSIDASE"/>
    <property type="match status" value="1"/>
</dbReference>
<accession>A0A2W4CW53</accession>
<dbReference type="PANTHER" id="PTHR10412">
    <property type="entry name" value="MANNOSYL-OLIGOSACCHARIDE GLUCOSIDASE"/>
    <property type="match status" value="1"/>
</dbReference>
<sequence length="759" mass="83027">MCGHSTIPLNRAWNSWSLRPAELTFLPLGIRVTPVLYSSRSRRASLIEPRSDKVRFGRHTIDNRLIELETELSGTVIGLRAQSGDPFAIRGDWQATALGEWGTRFWLTLAVSADGGEAVKYDPVEKAALVCVDRRHVAIVTRDAPIQVTGHDSVDALAADFEANGYFYTATRSNADPVLGLRFNMEMMREGGYAAAVADTEALAIAKARACLAASDATLPSVHQGRFAGSLDAVRDVVGWNTIWDRVNHRPYTAVTRIWNLGEFAVWYNDQTFAGLLAGLFDADVARENMSVALAGATPQGNIACIVTSNDAWVDRSQPPHGGLVAWLLYQRTGEKSLLQASYQALARNQRWWRENRDPDRSGLISCGTSDVGEGLYKGTVFGARNETGMDNSATHDEATYDPATRTLSTYDLGLNCALALDAEMLSKIASVLGYREDALEFASLADISRNLIGSELWDESRGLFANRQRAGGFVRSLSPTTFYPLLCGAANPEQASRLLEHLADPETFGGAFVLPNSTRDDPSHAENVYWRGRIWPNVNYMVWLGLRRYGFNRHALELAGKSYELFMQNWKEHRIAAENYNSDNGEAMDQGDTDPFYIWSALLPLMAVEEICGFDPWTGWTITSDGADVILGPLLTPVGRVTLRTIAGVTSLFNEAGHLLTTDFIGRIAQINFGRGYFACILEGGSQQDARLSLPGLDVDSIIGARLGDTTLTAYAVDGGVEFVVPGALDGKALQLWFMPVDNADVASSNAWLDNAKG</sequence>
<dbReference type="GO" id="GO:0006487">
    <property type="term" value="P:protein N-linked glycosylation"/>
    <property type="evidence" value="ECO:0007669"/>
    <property type="project" value="TreeGrafter"/>
</dbReference>
<evidence type="ECO:0000256" key="2">
    <source>
        <dbReference type="ARBA" id="ARBA00022801"/>
    </source>
</evidence>
<comment type="caution">
    <text evidence="5">The sequence shown here is derived from an EMBL/GenBank/DDBJ whole genome shotgun (WGS) entry which is preliminary data.</text>
</comment>
<dbReference type="SUPFAM" id="SSF48208">
    <property type="entry name" value="Six-hairpin glycosidases"/>
    <property type="match status" value="1"/>
</dbReference>
<dbReference type="Proteomes" id="UP000248925">
    <property type="component" value="Unassembled WGS sequence"/>
</dbReference>
<dbReference type="InterPro" id="IPR012341">
    <property type="entry name" value="6hp_glycosidase-like_sf"/>
</dbReference>
<feature type="domain" description="Mannosylglycerate hydrolase MGH1-like glycoside hydrolase" evidence="4">
    <location>
        <begin position="267"/>
        <end position="601"/>
    </location>
</feature>
<evidence type="ECO:0000259" key="4">
    <source>
        <dbReference type="Pfam" id="PF22422"/>
    </source>
</evidence>
<evidence type="ECO:0000256" key="3">
    <source>
        <dbReference type="ARBA" id="ARBA00023295"/>
    </source>
</evidence>
<dbReference type="EMBL" id="PCDP01000033">
    <property type="protein sequence ID" value="PZM14515.1"/>
    <property type="molecule type" value="Genomic_DNA"/>
</dbReference>
<dbReference type="InterPro" id="IPR004888">
    <property type="entry name" value="Glycoside_hydrolase_63"/>
</dbReference>
<organism evidence="5 6">
    <name type="scientific">Rhizobium tubonense</name>
    <dbReference type="NCBI Taxonomy" id="484088"/>
    <lineage>
        <taxon>Bacteria</taxon>
        <taxon>Pseudomonadati</taxon>
        <taxon>Pseudomonadota</taxon>
        <taxon>Alphaproteobacteria</taxon>
        <taxon>Hyphomicrobiales</taxon>
        <taxon>Rhizobiaceae</taxon>
        <taxon>Rhizobium/Agrobacterium group</taxon>
        <taxon>Rhizobium</taxon>
    </lineage>
</organism>
<evidence type="ECO:0000313" key="5">
    <source>
        <dbReference type="EMBL" id="PZM14515.1"/>
    </source>
</evidence>